<dbReference type="InterPro" id="IPR000586">
    <property type="entry name" value="Somatstn_rcpt"/>
</dbReference>
<protein>
    <submittedName>
        <fullName evidence="14">Somatostatin receptor 4</fullName>
    </submittedName>
</protein>
<dbReference type="GO" id="GO:0043005">
    <property type="term" value="C:neuron projection"/>
    <property type="evidence" value="ECO:0007669"/>
    <property type="project" value="TreeGrafter"/>
</dbReference>
<dbReference type="PRINTS" id="PR00590">
    <property type="entry name" value="SOMATOSTTN4R"/>
</dbReference>
<dbReference type="AlphaFoldDB" id="A0A8C9BVI9"/>
<evidence type="ECO:0000256" key="3">
    <source>
        <dbReference type="ARBA" id="ARBA00022692"/>
    </source>
</evidence>
<feature type="transmembrane region" description="Helical" evidence="12">
    <location>
        <begin position="306"/>
        <end position="325"/>
    </location>
</feature>
<dbReference type="SUPFAM" id="SSF81321">
    <property type="entry name" value="Family A G protein-coupled receptor-like"/>
    <property type="match status" value="1"/>
</dbReference>
<dbReference type="Gene3D" id="1.20.1070.10">
    <property type="entry name" value="Rhodopsin 7-helix transmembrane proteins"/>
    <property type="match status" value="1"/>
</dbReference>
<evidence type="ECO:0000256" key="9">
    <source>
        <dbReference type="ARBA" id="ARBA00023180"/>
    </source>
</evidence>
<dbReference type="PROSITE" id="PS50262">
    <property type="entry name" value="G_PROTEIN_RECEP_F1_2"/>
    <property type="match status" value="1"/>
</dbReference>
<evidence type="ECO:0000256" key="4">
    <source>
        <dbReference type="ARBA" id="ARBA00022989"/>
    </source>
</evidence>
<dbReference type="Proteomes" id="UP000694554">
    <property type="component" value="Chromosome 15"/>
</dbReference>
<evidence type="ECO:0000256" key="7">
    <source>
        <dbReference type="ARBA" id="ARBA00023157"/>
    </source>
</evidence>
<dbReference type="GO" id="GO:0071385">
    <property type="term" value="P:cellular response to glucocorticoid stimulus"/>
    <property type="evidence" value="ECO:0007669"/>
    <property type="project" value="TreeGrafter"/>
</dbReference>
<name>A0A8C9BVI9_PHOSS</name>
<reference evidence="14" key="2">
    <citation type="submission" date="2025-08" db="UniProtKB">
        <authorList>
            <consortium name="Ensembl"/>
        </authorList>
    </citation>
    <scope>IDENTIFICATION</scope>
</reference>
<dbReference type="PRINTS" id="PR00237">
    <property type="entry name" value="GPCRRHODOPSN"/>
</dbReference>
<keyword evidence="5" id="KW-0297">G-protein coupled receptor</keyword>
<accession>A0A8C9BVI9</accession>
<keyword evidence="2" id="KW-1003">Cell membrane</keyword>
<dbReference type="Pfam" id="PF00001">
    <property type="entry name" value="7tm_1"/>
    <property type="match status" value="1"/>
</dbReference>
<evidence type="ECO:0000256" key="6">
    <source>
        <dbReference type="ARBA" id="ARBA00023136"/>
    </source>
</evidence>
<feature type="domain" description="G-protein coupled receptors family 1 profile" evidence="13">
    <location>
        <begin position="81"/>
        <end position="322"/>
    </location>
</feature>
<evidence type="ECO:0000256" key="12">
    <source>
        <dbReference type="SAM" id="Phobius"/>
    </source>
</evidence>
<dbReference type="GO" id="GO:0005886">
    <property type="term" value="C:plasma membrane"/>
    <property type="evidence" value="ECO:0007669"/>
    <property type="project" value="UniProtKB-SubCell"/>
</dbReference>
<reference evidence="14" key="1">
    <citation type="submission" date="2019-08" db="EMBL/GenBank/DDBJ databases">
        <title>Phocoena sinus (Vaquita) genome, mPhoSin1, primary haplotype.</title>
        <authorList>
            <person name="Morin P."/>
            <person name="Mountcastle J."/>
            <person name="Fungtammasan C."/>
            <person name="Rhie A."/>
            <person name="Rojas-Bracho L."/>
            <person name="Smith C.R."/>
            <person name="Taylor B.L."/>
            <person name="Gulland F.M.D."/>
            <person name="Musser W."/>
            <person name="Houck M."/>
            <person name="Haase B."/>
            <person name="Paez S."/>
            <person name="Howe K."/>
            <person name="Torrance J."/>
            <person name="Formenti G."/>
            <person name="Phillippy A."/>
            <person name="Ryder O."/>
            <person name="Jarvis E.D."/>
            <person name="Fedrigo O."/>
        </authorList>
    </citation>
    <scope>NUCLEOTIDE SEQUENCE [LARGE SCALE GENOMIC DNA]</scope>
</reference>
<evidence type="ECO:0000256" key="8">
    <source>
        <dbReference type="ARBA" id="ARBA00023170"/>
    </source>
</evidence>
<proteinExistence type="predicted"/>
<feature type="transmembrane region" description="Helical" evidence="12">
    <location>
        <begin position="218"/>
        <end position="247"/>
    </location>
</feature>
<dbReference type="PANTHER" id="PTHR24229">
    <property type="entry name" value="NEUROPEPTIDES RECEPTOR"/>
    <property type="match status" value="1"/>
</dbReference>
<dbReference type="InterPro" id="IPR001512">
    <property type="entry name" value="Somatstn_rcpt_4"/>
</dbReference>
<keyword evidence="3 12" id="KW-0812">Transmembrane</keyword>
<dbReference type="InterPro" id="IPR000276">
    <property type="entry name" value="GPCR_Rhodpsn"/>
</dbReference>
<keyword evidence="10" id="KW-0807">Transducer</keyword>
<sequence length="389" mass="41972">MTNPPRHISDIPVQTPPPGKPSRGAEVSWGLGLALSASVRAGPRTEHLGQRLAFSCGISASASRDPRLPIQCVSALVCVVGNALVILVILRHAKMKTATNIYLLNLAVADELFMLSVPFVASSAALHHWPFGPALCRAVLSVDGLNSFPSVFCLAVLSVDRYLAGVRPLRAATCRRPGVARLVSGCVAVVLAGHPDHCRLRQHQAGSRRQGRGLRPALAAPSVVCTFLLGFLLPVLAVGLCYVLIVGKMWALALPAGRQQRKHSEKKITWLVLTVAAVFMLCWLPFYAVQLLNLSVTGLDAPVHHVSLILSHANSCANPILYGFLCDNFRRSFQRVLCLRCCLLDASEPRPSSTGTCFPQSSCTPKSIRAPQASPLPRILAFRRMLPWG</sequence>
<dbReference type="PRINTS" id="PR00246">
    <property type="entry name" value="SOMATOSTATNR"/>
</dbReference>
<keyword evidence="9" id="KW-0325">Glycoprotein</keyword>
<evidence type="ECO:0000313" key="15">
    <source>
        <dbReference type="Proteomes" id="UP000694554"/>
    </source>
</evidence>
<evidence type="ECO:0000256" key="10">
    <source>
        <dbReference type="ARBA" id="ARBA00023224"/>
    </source>
</evidence>
<evidence type="ECO:0000259" key="13">
    <source>
        <dbReference type="PROSITE" id="PS50262"/>
    </source>
</evidence>
<dbReference type="GO" id="GO:0004994">
    <property type="term" value="F:somatostatin receptor activity"/>
    <property type="evidence" value="ECO:0007669"/>
    <property type="project" value="InterPro"/>
</dbReference>
<comment type="subcellular location">
    <subcellularLocation>
        <location evidence="1">Cell membrane</location>
        <topology evidence="1">Multi-pass membrane protein</topology>
    </subcellularLocation>
</comment>
<dbReference type="GO" id="GO:0042923">
    <property type="term" value="F:neuropeptide binding"/>
    <property type="evidence" value="ECO:0007669"/>
    <property type="project" value="TreeGrafter"/>
</dbReference>
<feature type="region of interest" description="Disordered" evidence="11">
    <location>
        <begin position="1"/>
        <end position="25"/>
    </location>
</feature>
<feature type="transmembrane region" description="Helical" evidence="12">
    <location>
        <begin position="102"/>
        <end position="121"/>
    </location>
</feature>
<keyword evidence="7" id="KW-1015">Disulfide bond</keyword>
<keyword evidence="6 12" id="KW-0472">Membrane</keyword>
<dbReference type="PANTHER" id="PTHR24229:SF35">
    <property type="entry name" value="SOMATOSTATIN RECEPTOR TYPE 4"/>
    <property type="match status" value="1"/>
</dbReference>
<dbReference type="GeneTree" id="ENSGT00940000156819"/>
<evidence type="ECO:0000256" key="5">
    <source>
        <dbReference type="ARBA" id="ARBA00023040"/>
    </source>
</evidence>
<feature type="transmembrane region" description="Helical" evidence="12">
    <location>
        <begin position="68"/>
        <end position="90"/>
    </location>
</feature>
<keyword evidence="4 12" id="KW-1133">Transmembrane helix</keyword>
<organism evidence="14 15">
    <name type="scientific">Phocoena sinus</name>
    <name type="common">Vaquita</name>
    <dbReference type="NCBI Taxonomy" id="42100"/>
    <lineage>
        <taxon>Eukaryota</taxon>
        <taxon>Metazoa</taxon>
        <taxon>Chordata</taxon>
        <taxon>Craniata</taxon>
        <taxon>Vertebrata</taxon>
        <taxon>Euteleostomi</taxon>
        <taxon>Mammalia</taxon>
        <taxon>Eutheria</taxon>
        <taxon>Laurasiatheria</taxon>
        <taxon>Artiodactyla</taxon>
        <taxon>Whippomorpha</taxon>
        <taxon>Cetacea</taxon>
        <taxon>Odontoceti</taxon>
        <taxon>Phocoenidae</taxon>
        <taxon>Phocoena</taxon>
    </lineage>
</organism>
<keyword evidence="8" id="KW-0675">Receptor</keyword>
<evidence type="ECO:0000256" key="1">
    <source>
        <dbReference type="ARBA" id="ARBA00004651"/>
    </source>
</evidence>
<feature type="transmembrane region" description="Helical" evidence="12">
    <location>
        <begin position="268"/>
        <end position="286"/>
    </location>
</feature>
<gene>
    <name evidence="14" type="primary">SSTR4</name>
</gene>
<dbReference type="Ensembl" id="ENSPSNT00000017659.1">
    <property type="protein sequence ID" value="ENSPSNP00000015648.1"/>
    <property type="gene ID" value="ENSPSNG00000011467.1"/>
</dbReference>
<keyword evidence="15" id="KW-1185">Reference proteome</keyword>
<evidence type="ECO:0000256" key="2">
    <source>
        <dbReference type="ARBA" id="ARBA00022475"/>
    </source>
</evidence>
<evidence type="ECO:0000313" key="14">
    <source>
        <dbReference type="Ensembl" id="ENSPSNP00000015648.1"/>
    </source>
</evidence>
<reference evidence="14" key="3">
    <citation type="submission" date="2025-09" db="UniProtKB">
        <authorList>
            <consortium name="Ensembl"/>
        </authorList>
    </citation>
    <scope>IDENTIFICATION</scope>
</reference>
<dbReference type="InterPro" id="IPR017452">
    <property type="entry name" value="GPCR_Rhodpsn_7TM"/>
</dbReference>
<evidence type="ECO:0000256" key="11">
    <source>
        <dbReference type="SAM" id="MobiDB-lite"/>
    </source>
</evidence>